<dbReference type="Proteomes" id="UP000178127">
    <property type="component" value="Unassembled WGS sequence"/>
</dbReference>
<dbReference type="STRING" id="1802620.A3D91_01015"/>
<dbReference type="Gene3D" id="3.40.50.2000">
    <property type="entry name" value="Glycogen Phosphorylase B"/>
    <property type="match status" value="2"/>
</dbReference>
<dbReference type="InterPro" id="IPR001296">
    <property type="entry name" value="Glyco_trans_1"/>
</dbReference>
<dbReference type="PANTHER" id="PTHR12526:SF629">
    <property type="entry name" value="TEICHURONIC ACID BIOSYNTHESIS GLYCOSYLTRANSFERASE TUAH-RELATED"/>
    <property type="match status" value="1"/>
</dbReference>
<evidence type="ECO:0000259" key="3">
    <source>
        <dbReference type="Pfam" id="PF00534"/>
    </source>
</evidence>
<evidence type="ECO:0008006" key="7">
    <source>
        <dbReference type="Google" id="ProtNLM"/>
    </source>
</evidence>
<gene>
    <name evidence="5" type="ORF">A3D91_01015</name>
</gene>
<evidence type="ECO:0000313" key="6">
    <source>
        <dbReference type="Proteomes" id="UP000178127"/>
    </source>
</evidence>
<sequence length="399" mass="44585">MNIAVFVKASTFHSGYGGLETQNKALCEKLAERGHNVTVFSPKKELDSDTRSLNRVNYVFVPCKFKMGMLLGFGGRLDKNNWLNKSYDAFKSYHENNKYDLVLGHSSAALGIIFKKNDLGIKVVSVAHGSIIGELKTYYKEMSSFSDYITAIPNTAFAVKNFFSRQREYVLGSDKVIAVSGAVKNALIDETFSPEEKFVVIHNGINPPPQIEKNKSGETLNLIYVGKMIKSKGVFNLINVLSDPLFVDIKLNMVGSGRNLEELKKHSNSKNLSVKVVFHGNVPPERVMPLMQNSDLFVLPTLRFEGFPMTLVEAMFAGLPIIANDMGGNSDAVVNGETGFLTDPLNLNDFKEKLLKLVSNRDLIREMSIKARKRAEKEFTTDIMADKYESVFEQVLKLQ</sequence>
<dbReference type="Pfam" id="PF13439">
    <property type="entry name" value="Glyco_transf_4"/>
    <property type="match status" value="1"/>
</dbReference>
<dbReference type="PANTHER" id="PTHR12526">
    <property type="entry name" value="GLYCOSYLTRANSFERASE"/>
    <property type="match status" value="1"/>
</dbReference>
<dbReference type="EMBL" id="MEVD01000003">
    <property type="protein sequence ID" value="OGC54462.1"/>
    <property type="molecule type" value="Genomic_DNA"/>
</dbReference>
<dbReference type="AlphaFoldDB" id="A0A1F4VB63"/>
<feature type="domain" description="Glycosyl transferase family 1" evidence="3">
    <location>
        <begin position="214"/>
        <end position="374"/>
    </location>
</feature>
<feature type="domain" description="Glycosyltransferase subfamily 4-like N-terminal" evidence="4">
    <location>
        <begin position="16"/>
        <end position="207"/>
    </location>
</feature>
<reference evidence="5 6" key="1">
    <citation type="journal article" date="2016" name="Nat. Commun.">
        <title>Thousands of microbial genomes shed light on interconnected biogeochemical processes in an aquifer system.</title>
        <authorList>
            <person name="Anantharaman K."/>
            <person name="Brown C.T."/>
            <person name="Hug L.A."/>
            <person name="Sharon I."/>
            <person name="Castelle C.J."/>
            <person name="Probst A.J."/>
            <person name="Thomas B.C."/>
            <person name="Singh A."/>
            <person name="Wilkins M.J."/>
            <person name="Karaoz U."/>
            <person name="Brodie E.L."/>
            <person name="Williams K.H."/>
            <person name="Hubbard S.S."/>
            <person name="Banfield J.F."/>
        </authorList>
    </citation>
    <scope>NUCLEOTIDE SEQUENCE [LARGE SCALE GENOMIC DNA]</scope>
</reference>
<keyword evidence="1" id="KW-0328">Glycosyltransferase</keyword>
<dbReference type="Pfam" id="PF00534">
    <property type="entry name" value="Glycos_transf_1"/>
    <property type="match status" value="1"/>
</dbReference>
<organism evidence="5 6">
    <name type="scientific">candidate division WWE3 bacterium RIFCSPHIGHO2_02_FULL_38_14</name>
    <dbReference type="NCBI Taxonomy" id="1802620"/>
    <lineage>
        <taxon>Bacteria</taxon>
        <taxon>Katanobacteria</taxon>
    </lineage>
</organism>
<comment type="caution">
    <text evidence="5">The sequence shown here is derived from an EMBL/GenBank/DDBJ whole genome shotgun (WGS) entry which is preliminary data.</text>
</comment>
<proteinExistence type="predicted"/>
<evidence type="ECO:0000313" key="5">
    <source>
        <dbReference type="EMBL" id="OGC54462.1"/>
    </source>
</evidence>
<dbReference type="SUPFAM" id="SSF53756">
    <property type="entry name" value="UDP-Glycosyltransferase/glycogen phosphorylase"/>
    <property type="match status" value="1"/>
</dbReference>
<keyword evidence="2" id="KW-0808">Transferase</keyword>
<dbReference type="CDD" id="cd03801">
    <property type="entry name" value="GT4_PimA-like"/>
    <property type="match status" value="1"/>
</dbReference>
<evidence type="ECO:0000256" key="1">
    <source>
        <dbReference type="ARBA" id="ARBA00022676"/>
    </source>
</evidence>
<dbReference type="InterPro" id="IPR028098">
    <property type="entry name" value="Glyco_trans_4-like_N"/>
</dbReference>
<evidence type="ECO:0000256" key="2">
    <source>
        <dbReference type="ARBA" id="ARBA00022679"/>
    </source>
</evidence>
<accession>A0A1F4VB63</accession>
<protein>
    <recommendedName>
        <fullName evidence="7">Glycosyltransferase subfamily 4-like N-terminal domain-containing protein</fullName>
    </recommendedName>
</protein>
<name>A0A1F4VB63_UNCKA</name>
<dbReference type="GO" id="GO:0016757">
    <property type="term" value="F:glycosyltransferase activity"/>
    <property type="evidence" value="ECO:0007669"/>
    <property type="project" value="UniProtKB-KW"/>
</dbReference>
<evidence type="ECO:0000259" key="4">
    <source>
        <dbReference type="Pfam" id="PF13439"/>
    </source>
</evidence>